<sequence length="399" mass="43495">MAKFEWKGKTKSGENQRGVLVAKSREEAESLLNQRNIKVSNIKEEGKSFQMPAIGGGVSAKDVAVFTRQFSVMIDAGLPLIQCLELLGSQQKNKKFGAMIHAVRGDVESGSTLSDSMRKHPKAFDSLYVNMIAAGEAGGILDQILERLSEYIEKAVKLKAQVKSALVYPAIVMAVAGIVVFIIMYFVIPTFAAMFQSAGNELPTPTRITLGVSKFIENYAIFMFIAMALIFYTIKRYHGTYHGRRVLDRLVLKIPVMGMLLQKIAIARFCRTLSTLIAAGVPILDGIEITARTAGNAIIEDALMGVKKEIEEGKTIAEPLGKISLFPQMVVSMISVGESTGALDTMLSKIADFYEDEVDVAVAALMSMLEPILIVVLGCIIGFIVISLYLPIFQLANQG</sequence>
<dbReference type="PRINTS" id="PR00812">
    <property type="entry name" value="BCTERIALGSPF"/>
</dbReference>
<comment type="similarity">
    <text evidence="2">Belongs to the GSP F family.</text>
</comment>
<dbReference type="FunFam" id="1.20.81.30:FF:000001">
    <property type="entry name" value="Type II secretion system protein F"/>
    <property type="match status" value="2"/>
</dbReference>
<dbReference type="Pfam" id="PF00482">
    <property type="entry name" value="T2SSF"/>
    <property type="match status" value="2"/>
</dbReference>
<evidence type="ECO:0000256" key="8">
    <source>
        <dbReference type="SAM" id="Phobius"/>
    </source>
</evidence>
<evidence type="ECO:0000256" key="1">
    <source>
        <dbReference type="ARBA" id="ARBA00004429"/>
    </source>
</evidence>
<organism evidence="10 11">
    <name type="scientific">Sulfidibacter corallicola</name>
    <dbReference type="NCBI Taxonomy" id="2818388"/>
    <lineage>
        <taxon>Bacteria</taxon>
        <taxon>Pseudomonadati</taxon>
        <taxon>Acidobacteriota</taxon>
        <taxon>Holophagae</taxon>
        <taxon>Acanthopleuribacterales</taxon>
        <taxon>Acanthopleuribacteraceae</taxon>
        <taxon>Sulfidibacter</taxon>
    </lineage>
</organism>
<dbReference type="InterPro" id="IPR003004">
    <property type="entry name" value="GspF/PilC"/>
</dbReference>
<evidence type="ECO:0000256" key="7">
    <source>
        <dbReference type="ARBA" id="ARBA00023136"/>
    </source>
</evidence>
<evidence type="ECO:0000256" key="4">
    <source>
        <dbReference type="ARBA" id="ARBA00022519"/>
    </source>
</evidence>
<dbReference type="InterPro" id="IPR042094">
    <property type="entry name" value="T2SS_GspF_sf"/>
</dbReference>
<feature type="transmembrane region" description="Helical" evidence="8">
    <location>
        <begin position="215"/>
        <end position="234"/>
    </location>
</feature>
<feature type="domain" description="Type II secretion system protein GspF" evidence="9">
    <location>
        <begin position="66"/>
        <end position="189"/>
    </location>
</feature>
<evidence type="ECO:0000256" key="5">
    <source>
        <dbReference type="ARBA" id="ARBA00022692"/>
    </source>
</evidence>
<keyword evidence="11" id="KW-1185">Reference proteome</keyword>
<feature type="transmembrane region" description="Helical" evidence="8">
    <location>
        <begin position="372"/>
        <end position="392"/>
    </location>
</feature>
<keyword evidence="4" id="KW-0997">Cell inner membrane</keyword>
<dbReference type="GO" id="GO:0005886">
    <property type="term" value="C:plasma membrane"/>
    <property type="evidence" value="ECO:0007669"/>
    <property type="project" value="UniProtKB-SubCell"/>
</dbReference>
<evidence type="ECO:0000259" key="9">
    <source>
        <dbReference type="Pfam" id="PF00482"/>
    </source>
</evidence>
<keyword evidence="7 8" id="KW-0472">Membrane</keyword>
<keyword evidence="3" id="KW-1003">Cell membrane</keyword>
<dbReference type="KEGG" id="scor:J3U87_11140"/>
<protein>
    <submittedName>
        <fullName evidence="10">Type II secretion system F family protein</fullName>
    </submittedName>
</protein>
<dbReference type="AlphaFoldDB" id="A0A8A4TUH4"/>
<name>A0A8A4TUH4_SULCO</name>
<keyword evidence="6 8" id="KW-1133">Transmembrane helix</keyword>
<dbReference type="PANTHER" id="PTHR30012:SF7">
    <property type="entry name" value="PROTEIN TRANSPORT PROTEIN HOFC HOMOLOG"/>
    <property type="match status" value="1"/>
</dbReference>
<comment type="subcellular location">
    <subcellularLocation>
        <location evidence="1">Cell inner membrane</location>
        <topology evidence="1">Multi-pass membrane protein</topology>
    </subcellularLocation>
</comment>
<dbReference type="PANTHER" id="PTHR30012">
    <property type="entry name" value="GENERAL SECRETION PATHWAY PROTEIN"/>
    <property type="match status" value="1"/>
</dbReference>
<proteinExistence type="inferred from homology"/>
<dbReference type="InterPro" id="IPR018076">
    <property type="entry name" value="T2SS_GspF_dom"/>
</dbReference>
<feature type="transmembrane region" description="Helical" evidence="8">
    <location>
        <begin position="166"/>
        <end position="195"/>
    </location>
</feature>
<evidence type="ECO:0000256" key="3">
    <source>
        <dbReference type="ARBA" id="ARBA00022475"/>
    </source>
</evidence>
<dbReference type="GO" id="GO:0015628">
    <property type="term" value="P:protein secretion by the type II secretion system"/>
    <property type="evidence" value="ECO:0007669"/>
    <property type="project" value="TreeGrafter"/>
</dbReference>
<keyword evidence="5 8" id="KW-0812">Transmembrane</keyword>
<evidence type="ECO:0000313" key="11">
    <source>
        <dbReference type="Proteomes" id="UP000663929"/>
    </source>
</evidence>
<accession>A0A8A4TUH4</accession>
<dbReference type="RefSeq" id="WP_237383106.1">
    <property type="nucleotide sequence ID" value="NZ_CP071793.1"/>
</dbReference>
<evidence type="ECO:0000256" key="2">
    <source>
        <dbReference type="ARBA" id="ARBA00005745"/>
    </source>
</evidence>
<feature type="domain" description="Type II secretion system protein GspF" evidence="9">
    <location>
        <begin position="269"/>
        <end position="391"/>
    </location>
</feature>
<evidence type="ECO:0000313" key="10">
    <source>
        <dbReference type="EMBL" id="QTD53007.1"/>
    </source>
</evidence>
<dbReference type="Proteomes" id="UP000663929">
    <property type="component" value="Chromosome"/>
</dbReference>
<reference evidence="10" key="1">
    <citation type="submission" date="2021-03" db="EMBL/GenBank/DDBJ databases">
        <title>Acanthopleuribacteraceae sp. M133.</title>
        <authorList>
            <person name="Wang G."/>
        </authorList>
    </citation>
    <scope>NUCLEOTIDE SEQUENCE</scope>
    <source>
        <strain evidence="10">M133</strain>
    </source>
</reference>
<dbReference type="EMBL" id="CP071793">
    <property type="protein sequence ID" value="QTD53007.1"/>
    <property type="molecule type" value="Genomic_DNA"/>
</dbReference>
<evidence type="ECO:0000256" key="6">
    <source>
        <dbReference type="ARBA" id="ARBA00022989"/>
    </source>
</evidence>
<dbReference type="Gene3D" id="1.20.81.30">
    <property type="entry name" value="Type II secretion system (T2SS), domain F"/>
    <property type="match status" value="2"/>
</dbReference>
<gene>
    <name evidence="10" type="ORF">J3U87_11140</name>
</gene>